<keyword evidence="13" id="KW-1185">Reference proteome</keyword>
<feature type="coiled-coil region" evidence="11">
    <location>
        <begin position="47"/>
        <end position="77"/>
    </location>
</feature>
<dbReference type="RefSeq" id="XP_029954651.1">
    <property type="nucleotide sequence ID" value="XM_030098791.1"/>
</dbReference>
<reference evidence="12" key="3">
    <citation type="submission" date="2025-09" db="UniProtKB">
        <authorList>
            <consortium name="Ensembl"/>
        </authorList>
    </citation>
    <scope>IDENTIFICATION</scope>
</reference>
<evidence type="ECO:0000256" key="3">
    <source>
        <dbReference type="ARBA" id="ARBA00022490"/>
    </source>
</evidence>
<dbReference type="InParanoid" id="A0A672H0B9"/>
<evidence type="ECO:0000256" key="10">
    <source>
        <dbReference type="ARBA" id="ARBA00068754"/>
    </source>
</evidence>
<comment type="similarity">
    <text evidence="2">Belongs to the dpy-30 family.</text>
</comment>
<dbReference type="InterPro" id="IPR049630">
    <property type="entry name" value="DYDC-like_DD"/>
</dbReference>
<protein>
    <recommendedName>
        <fullName evidence="10">DPY30 domain-containing protein 1</fullName>
    </recommendedName>
</protein>
<evidence type="ECO:0000313" key="13">
    <source>
        <dbReference type="Proteomes" id="UP000472267"/>
    </source>
</evidence>
<keyword evidence="4" id="KW-0282">Flagellum</keyword>
<reference evidence="12" key="1">
    <citation type="submission" date="2019-06" db="EMBL/GenBank/DDBJ databases">
        <authorList>
            <consortium name="Wellcome Sanger Institute Data Sharing"/>
        </authorList>
    </citation>
    <scope>NUCLEOTIDE SEQUENCE [LARGE SCALE GENOMIC DNA]</scope>
</reference>
<comment type="function">
    <text evidence="8">Functions as part of axonemal radial spoke complexes that play an important part in the motility of sperm and cilia. Plays a crucial role during acrosome biogenesis.</text>
</comment>
<evidence type="ECO:0000256" key="8">
    <source>
        <dbReference type="ARBA" id="ARBA00058296"/>
    </source>
</evidence>
<dbReference type="Pfam" id="PF05186">
    <property type="entry name" value="Dpy-30"/>
    <property type="match status" value="1"/>
</dbReference>
<evidence type="ECO:0000256" key="7">
    <source>
        <dbReference type="ARBA" id="ARBA00023273"/>
    </source>
</evidence>
<comment type="subunit">
    <text evidence="9">Component of the axonemal radial spoke complex 1 (RS1), at least composed of spoke head proteins RSPH1, RSPH3, RSPH9 and the cilia-specific component RSPH4A or sperm-specific component RSPH6A, spoke stalk proteins RSPH14, DNAJB13, DYDC1, ROPN1L and NME5, and the anchor protein IQUB. Interacts with SH3GL3.</text>
</comment>
<name>A0A672H0B9_SALFA</name>
<dbReference type="FunFam" id="1.20.890.10:FF:000009">
    <property type="entry name" value="DPY30 domain-containing protein 1"/>
    <property type="match status" value="1"/>
</dbReference>
<dbReference type="PANTHER" id="PTHR23356">
    <property type="entry name" value="DPY30-RELATED"/>
    <property type="match status" value="1"/>
</dbReference>
<evidence type="ECO:0000256" key="9">
    <source>
        <dbReference type="ARBA" id="ARBA00062391"/>
    </source>
</evidence>
<keyword evidence="7" id="KW-0966">Cell projection</keyword>
<evidence type="ECO:0000256" key="11">
    <source>
        <dbReference type="SAM" id="Coils"/>
    </source>
</evidence>
<dbReference type="Ensembl" id="ENSSFAT00005024083.1">
    <property type="protein sequence ID" value="ENSSFAP00005023130.1"/>
    <property type="gene ID" value="ENSSFAG00005011965.1"/>
</dbReference>
<dbReference type="AlphaFoldDB" id="A0A672H0B9"/>
<keyword evidence="3" id="KW-0963">Cytoplasm</keyword>
<dbReference type="Proteomes" id="UP000472267">
    <property type="component" value="Chromosome 8"/>
</dbReference>
<evidence type="ECO:0000256" key="2">
    <source>
        <dbReference type="ARBA" id="ARBA00010849"/>
    </source>
</evidence>
<dbReference type="GeneID" id="115393682"/>
<dbReference type="OrthoDB" id="432281at2759"/>
<reference evidence="12" key="2">
    <citation type="submission" date="2025-08" db="UniProtKB">
        <authorList>
            <consortium name="Ensembl"/>
        </authorList>
    </citation>
    <scope>IDENTIFICATION</scope>
</reference>
<dbReference type="CTD" id="84332"/>
<keyword evidence="6" id="KW-0206">Cytoskeleton</keyword>
<organism evidence="12 13">
    <name type="scientific">Salarias fasciatus</name>
    <name type="common">Jewelled blenny</name>
    <name type="synonym">Blennius fasciatus</name>
    <dbReference type="NCBI Taxonomy" id="181472"/>
    <lineage>
        <taxon>Eukaryota</taxon>
        <taxon>Metazoa</taxon>
        <taxon>Chordata</taxon>
        <taxon>Craniata</taxon>
        <taxon>Vertebrata</taxon>
        <taxon>Euteleostomi</taxon>
        <taxon>Actinopterygii</taxon>
        <taxon>Neopterygii</taxon>
        <taxon>Teleostei</taxon>
        <taxon>Neoteleostei</taxon>
        <taxon>Acanthomorphata</taxon>
        <taxon>Ovalentaria</taxon>
        <taxon>Blenniimorphae</taxon>
        <taxon>Blenniiformes</taxon>
        <taxon>Blennioidei</taxon>
        <taxon>Blenniidae</taxon>
        <taxon>Salariinae</taxon>
        <taxon>Salarias</taxon>
    </lineage>
</organism>
<dbReference type="PANTHER" id="PTHR23356:SF16">
    <property type="entry name" value="DPY30 DOMAIN CONTAINING 2"/>
    <property type="match status" value="1"/>
</dbReference>
<evidence type="ECO:0000256" key="5">
    <source>
        <dbReference type="ARBA" id="ARBA00023069"/>
    </source>
</evidence>
<dbReference type="CDD" id="cd22966">
    <property type="entry name" value="DD_DYDC-like"/>
    <property type="match status" value="1"/>
</dbReference>
<dbReference type="GO" id="GO:0048188">
    <property type="term" value="C:Set1C/COMPASS complex"/>
    <property type="evidence" value="ECO:0007669"/>
    <property type="project" value="InterPro"/>
</dbReference>
<evidence type="ECO:0000313" key="12">
    <source>
        <dbReference type="Ensembl" id="ENSSFAP00005023130.1"/>
    </source>
</evidence>
<comment type="subcellular location">
    <subcellularLocation>
        <location evidence="1">Cytoplasm</location>
        <location evidence="1">Cytoskeleton</location>
        <location evidence="1">Flagellum axoneme</location>
    </subcellularLocation>
</comment>
<proteinExistence type="inferred from homology"/>
<evidence type="ECO:0000256" key="6">
    <source>
        <dbReference type="ARBA" id="ARBA00023212"/>
    </source>
</evidence>
<dbReference type="OMA" id="ASEDVCC"/>
<sequence>MDSEYIKKHVGRCLTEGLAEVAEQRPADPILYLAHWLYKYESNLKREAQKKAHLALLEEERAKAREEMLHQEKLKQEETVISKALEASEDVCCLTRYLVIDS</sequence>
<dbReference type="InterPro" id="IPR037856">
    <property type="entry name" value="Sdc1/DPY30"/>
</dbReference>
<gene>
    <name evidence="12" type="primary">LOC115393682</name>
</gene>
<evidence type="ECO:0000256" key="4">
    <source>
        <dbReference type="ARBA" id="ARBA00022846"/>
    </source>
</evidence>
<keyword evidence="5" id="KW-0969">Cilium</keyword>
<evidence type="ECO:0000256" key="1">
    <source>
        <dbReference type="ARBA" id="ARBA00004611"/>
    </source>
</evidence>
<keyword evidence="11" id="KW-0175">Coiled coil</keyword>
<accession>A0A672H0B9</accession>
<dbReference type="InterPro" id="IPR007858">
    <property type="entry name" value="Dpy-30_motif"/>
</dbReference>
<dbReference type="Gene3D" id="1.20.890.10">
    <property type="entry name" value="cAMP-dependent protein kinase regulatory subunit, dimerization-anchoring domain"/>
    <property type="match status" value="1"/>
</dbReference>